<dbReference type="PROSITE" id="PS00253">
    <property type="entry name" value="INTERLEUKIN_1"/>
    <property type="match status" value="1"/>
</dbReference>
<keyword evidence="10" id="KW-0458">Lysosome</keyword>
<evidence type="ECO:0000256" key="6">
    <source>
        <dbReference type="ARBA" id="ARBA00022514"/>
    </source>
</evidence>
<dbReference type="PRINTS" id="PR00264">
    <property type="entry name" value="INTERLEUKIN1"/>
</dbReference>
<dbReference type="InterPro" id="IPR020877">
    <property type="entry name" value="IL-1_CS"/>
</dbReference>
<dbReference type="PRINTS" id="PR01359">
    <property type="entry name" value="INTRLEUKIN1B"/>
</dbReference>
<organism evidence="13 14">
    <name type="scientific">Apteryx mantelli</name>
    <name type="common">North Island brown kiwi</name>
    <dbReference type="NCBI Taxonomy" id="2696672"/>
    <lineage>
        <taxon>Eukaryota</taxon>
        <taxon>Metazoa</taxon>
        <taxon>Chordata</taxon>
        <taxon>Craniata</taxon>
        <taxon>Vertebrata</taxon>
        <taxon>Euteleostomi</taxon>
        <taxon>Archelosauria</taxon>
        <taxon>Archosauria</taxon>
        <taxon>Dinosauria</taxon>
        <taxon>Saurischia</taxon>
        <taxon>Theropoda</taxon>
        <taxon>Coelurosauria</taxon>
        <taxon>Aves</taxon>
        <taxon>Palaeognathae</taxon>
        <taxon>Apterygiformes</taxon>
        <taxon>Apterygidae</taxon>
        <taxon>Apteryx</taxon>
    </lineage>
</organism>
<keyword evidence="6" id="KW-0202">Cytokine</keyword>
<keyword evidence="5" id="KW-0963">Cytoplasm</keyword>
<gene>
    <name evidence="14" type="primary">LOC136994499</name>
</gene>
<comment type="similarity">
    <text evidence="4 12">Belongs to the IL-1 family.</text>
</comment>
<evidence type="ECO:0000313" key="14">
    <source>
        <dbReference type="RefSeq" id="XP_067168653.1"/>
    </source>
</evidence>
<evidence type="ECO:0000313" key="13">
    <source>
        <dbReference type="Proteomes" id="UP001652627"/>
    </source>
</evidence>
<dbReference type="Gene3D" id="2.80.10.50">
    <property type="match status" value="1"/>
</dbReference>
<sequence length="216" mass="22670">MACRRCGGAAEHPFLVQGEGAARGGRPLSRSAAPAAPVLRYVKSRSFAVRDVAQKALAMHTAGGRRHLLALHLRGANARQEVTLRLDFYKPLGTGPAPGVPVALHVDGCGLLLSCGQEAAGPVLWLEEADGPVPEIGAKQRRFLFFRLCSGTTCRFESALSPGWFLATANRDRALLALAPAATPGAILDFHLYPSAAIPPPRPAAELAAAGWHGCA</sequence>
<keyword evidence="11" id="KW-0497">Mitogen</keyword>
<evidence type="ECO:0000256" key="12">
    <source>
        <dbReference type="RuleBase" id="RU003753"/>
    </source>
</evidence>
<keyword evidence="13" id="KW-1185">Reference proteome</keyword>
<dbReference type="RefSeq" id="XP_067168653.1">
    <property type="nucleotide sequence ID" value="XM_067312552.1"/>
</dbReference>
<evidence type="ECO:0000256" key="3">
    <source>
        <dbReference type="ARBA" id="ARBA00004550"/>
    </source>
</evidence>
<keyword evidence="9" id="KW-0395">Inflammatory response</keyword>
<keyword evidence="7 12" id="KW-0964">Secreted</keyword>
<dbReference type="Proteomes" id="UP001652627">
    <property type="component" value="Chromosome 29"/>
</dbReference>
<proteinExistence type="inferred from homology"/>
<dbReference type="SMART" id="SM00125">
    <property type="entry name" value="IL1"/>
    <property type="match status" value="1"/>
</dbReference>
<evidence type="ECO:0000256" key="4">
    <source>
        <dbReference type="ARBA" id="ARBA00010448"/>
    </source>
</evidence>
<protein>
    <recommendedName>
        <fullName evidence="12">Interleukin-1</fullName>
    </recommendedName>
</protein>
<evidence type="ECO:0000256" key="10">
    <source>
        <dbReference type="ARBA" id="ARBA00023228"/>
    </source>
</evidence>
<keyword evidence="8" id="KW-0666">Pyrogen</keyword>
<evidence type="ECO:0000256" key="11">
    <source>
        <dbReference type="ARBA" id="ARBA00023246"/>
    </source>
</evidence>
<dbReference type="Pfam" id="PF00340">
    <property type="entry name" value="IL1"/>
    <property type="match status" value="1"/>
</dbReference>
<name>A0ABM4FUN3_9AVES</name>
<dbReference type="SUPFAM" id="SSF50353">
    <property type="entry name" value="Cytokine"/>
    <property type="match status" value="1"/>
</dbReference>
<evidence type="ECO:0000256" key="1">
    <source>
        <dbReference type="ARBA" id="ARBA00004371"/>
    </source>
</evidence>
<comment type="subcellular location">
    <subcellularLocation>
        <location evidence="2">Cytoplasm</location>
        <location evidence="2">Cytosol</location>
    </subcellularLocation>
    <subcellularLocation>
        <location evidence="1">Lysosome</location>
    </subcellularLocation>
    <subcellularLocation>
        <location evidence="3">Secreted</location>
        <location evidence="3">Extracellular exosome</location>
    </subcellularLocation>
</comment>
<evidence type="ECO:0000256" key="9">
    <source>
        <dbReference type="ARBA" id="ARBA00023198"/>
    </source>
</evidence>
<reference evidence="14" key="1">
    <citation type="submission" date="2025-08" db="UniProtKB">
        <authorList>
            <consortium name="RefSeq"/>
        </authorList>
    </citation>
    <scope>IDENTIFICATION</scope>
    <source>
        <tissue evidence="14">Blood</tissue>
    </source>
</reference>
<dbReference type="PANTHER" id="PTHR10078">
    <property type="entry name" value="INTERLEUKIN-1 FAMILY MEMBER"/>
    <property type="match status" value="1"/>
</dbReference>
<evidence type="ECO:0000256" key="2">
    <source>
        <dbReference type="ARBA" id="ARBA00004514"/>
    </source>
</evidence>
<evidence type="ECO:0000256" key="7">
    <source>
        <dbReference type="ARBA" id="ARBA00022525"/>
    </source>
</evidence>
<dbReference type="GeneID" id="136994499"/>
<dbReference type="InterPro" id="IPR000975">
    <property type="entry name" value="IL-1_fam"/>
</dbReference>
<accession>A0ABM4FUN3</accession>
<dbReference type="InterPro" id="IPR008996">
    <property type="entry name" value="IL1/FGF"/>
</dbReference>
<evidence type="ECO:0000256" key="5">
    <source>
        <dbReference type="ARBA" id="ARBA00022490"/>
    </source>
</evidence>
<dbReference type="PANTHER" id="PTHR10078:SF30">
    <property type="entry name" value="INTERLEUKIN-1 BETA"/>
    <property type="match status" value="1"/>
</dbReference>
<evidence type="ECO:0000256" key="8">
    <source>
        <dbReference type="ARBA" id="ARBA00022620"/>
    </source>
</evidence>